<name>A0A8H2WD36_9AGAM</name>
<comment type="caution">
    <text evidence="1">The sequence shown here is derived from an EMBL/GenBank/DDBJ whole genome shotgun (WGS) entry which is preliminary data.</text>
</comment>
<dbReference type="Pfam" id="PF11951">
    <property type="entry name" value="Fungal_trans_2"/>
    <property type="match status" value="1"/>
</dbReference>
<dbReference type="InterPro" id="IPR021858">
    <property type="entry name" value="Fun_TF"/>
</dbReference>
<gene>
    <name evidence="1" type="ORF">RDB_LOCUS10029</name>
</gene>
<reference evidence="1" key="1">
    <citation type="submission" date="2021-01" db="EMBL/GenBank/DDBJ databases">
        <authorList>
            <person name="Kaushik A."/>
        </authorList>
    </citation>
    <scope>NUCLEOTIDE SEQUENCE</scope>
    <source>
        <strain evidence="1">AG2-2IIIB</strain>
    </source>
</reference>
<dbReference type="Proteomes" id="UP000663843">
    <property type="component" value="Unassembled WGS sequence"/>
</dbReference>
<evidence type="ECO:0000313" key="2">
    <source>
        <dbReference type="Proteomes" id="UP000663843"/>
    </source>
</evidence>
<dbReference type="AlphaFoldDB" id="A0A8H2WD36"/>
<accession>A0A8H2WD36</accession>
<sequence>MGMCEVASDDLRVQASVHQIIKLMRVVGDAHLDVHFSVPSVVAGIAARSESQRAFILRKLKTFNGVRLWILRGRDFARVLRYLWNGSAAGGAAVGWDDYVEARCRVLPIQ</sequence>
<dbReference type="OrthoDB" id="4849160at2759"/>
<dbReference type="EMBL" id="CAJMWT010000846">
    <property type="protein sequence ID" value="CAE6357397.1"/>
    <property type="molecule type" value="Genomic_DNA"/>
</dbReference>
<organism evidence="1 2">
    <name type="scientific">Rhizoctonia solani</name>
    <dbReference type="NCBI Taxonomy" id="456999"/>
    <lineage>
        <taxon>Eukaryota</taxon>
        <taxon>Fungi</taxon>
        <taxon>Dikarya</taxon>
        <taxon>Basidiomycota</taxon>
        <taxon>Agaricomycotina</taxon>
        <taxon>Agaricomycetes</taxon>
        <taxon>Cantharellales</taxon>
        <taxon>Ceratobasidiaceae</taxon>
        <taxon>Rhizoctonia</taxon>
    </lineage>
</organism>
<proteinExistence type="predicted"/>
<protein>
    <submittedName>
        <fullName evidence="1">Uncharacterized protein</fullName>
    </submittedName>
</protein>
<evidence type="ECO:0000313" key="1">
    <source>
        <dbReference type="EMBL" id="CAE6357397.1"/>
    </source>
</evidence>